<feature type="compositionally biased region" description="Basic and acidic residues" evidence="1">
    <location>
        <begin position="53"/>
        <end position="63"/>
    </location>
</feature>
<sequence>MPPSWEWLPDATAALTWDRTARGGDPRLGSTFPATPVRRRLRPSRSPRTGLGDSRDGGLERLARRPSSTGLASSPGTPSMPANTAANEPAPCAARGQQRRTDESQDPCTSKADWALGTDWILNSRQFHLMFRNAEANAFPLAL</sequence>
<name>A0AAD1VZ60_PELCU</name>
<evidence type="ECO:0000256" key="1">
    <source>
        <dbReference type="SAM" id="MobiDB-lite"/>
    </source>
</evidence>
<gene>
    <name evidence="2" type="ORF">PECUL_23A045723</name>
</gene>
<protein>
    <submittedName>
        <fullName evidence="2">Uncharacterized protein</fullName>
    </submittedName>
</protein>
<keyword evidence="3" id="KW-1185">Reference proteome</keyword>
<feature type="compositionally biased region" description="Polar residues" evidence="1">
    <location>
        <begin position="66"/>
        <end position="86"/>
    </location>
</feature>
<accession>A0AAD1VZ60</accession>
<dbReference type="EMBL" id="OW240914">
    <property type="protein sequence ID" value="CAH2277394.1"/>
    <property type="molecule type" value="Genomic_DNA"/>
</dbReference>
<evidence type="ECO:0000313" key="2">
    <source>
        <dbReference type="EMBL" id="CAH2277394.1"/>
    </source>
</evidence>
<proteinExistence type="predicted"/>
<reference evidence="2" key="1">
    <citation type="submission" date="2022-03" db="EMBL/GenBank/DDBJ databases">
        <authorList>
            <person name="Alioto T."/>
            <person name="Alioto T."/>
            <person name="Gomez Garrido J."/>
        </authorList>
    </citation>
    <scope>NUCLEOTIDE SEQUENCE</scope>
</reference>
<dbReference type="Proteomes" id="UP001295444">
    <property type="component" value="Chromosome 03"/>
</dbReference>
<evidence type="ECO:0000313" key="3">
    <source>
        <dbReference type="Proteomes" id="UP001295444"/>
    </source>
</evidence>
<organism evidence="2 3">
    <name type="scientific">Pelobates cultripes</name>
    <name type="common">Western spadefoot toad</name>
    <dbReference type="NCBI Taxonomy" id="61616"/>
    <lineage>
        <taxon>Eukaryota</taxon>
        <taxon>Metazoa</taxon>
        <taxon>Chordata</taxon>
        <taxon>Craniata</taxon>
        <taxon>Vertebrata</taxon>
        <taxon>Euteleostomi</taxon>
        <taxon>Amphibia</taxon>
        <taxon>Batrachia</taxon>
        <taxon>Anura</taxon>
        <taxon>Pelobatoidea</taxon>
        <taxon>Pelobatidae</taxon>
        <taxon>Pelobates</taxon>
    </lineage>
</organism>
<dbReference type="AlphaFoldDB" id="A0AAD1VZ60"/>
<feature type="region of interest" description="Disordered" evidence="1">
    <location>
        <begin position="18"/>
        <end position="110"/>
    </location>
</feature>